<dbReference type="AlphaFoldDB" id="A0AAD1XG96"/>
<reference evidence="2" key="1">
    <citation type="submission" date="2023-07" db="EMBL/GenBank/DDBJ databases">
        <authorList>
            <consortium name="AG Swart"/>
            <person name="Singh M."/>
            <person name="Singh A."/>
            <person name="Seah K."/>
            <person name="Emmerich C."/>
        </authorList>
    </citation>
    <scope>NUCLEOTIDE SEQUENCE</scope>
    <source>
        <strain evidence="2">DP1</strain>
    </source>
</reference>
<gene>
    <name evidence="2" type="ORF">ECRASSUSDP1_LOCUS12100</name>
</gene>
<name>A0AAD1XG96_EUPCR</name>
<evidence type="ECO:0000313" key="3">
    <source>
        <dbReference type="Proteomes" id="UP001295684"/>
    </source>
</evidence>
<keyword evidence="3" id="KW-1185">Reference proteome</keyword>
<dbReference type="Gene3D" id="1.10.510.10">
    <property type="entry name" value="Transferase(Phosphotransferase) domain 1"/>
    <property type="match status" value="1"/>
</dbReference>
<dbReference type="InterPro" id="IPR050235">
    <property type="entry name" value="CK1_Ser-Thr_kinase"/>
</dbReference>
<dbReference type="SUPFAM" id="SSF56112">
    <property type="entry name" value="Protein kinase-like (PK-like)"/>
    <property type="match status" value="1"/>
</dbReference>
<organism evidence="2 3">
    <name type="scientific">Euplotes crassus</name>
    <dbReference type="NCBI Taxonomy" id="5936"/>
    <lineage>
        <taxon>Eukaryota</taxon>
        <taxon>Sar</taxon>
        <taxon>Alveolata</taxon>
        <taxon>Ciliophora</taxon>
        <taxon>Intramacronucleata</taxon>
        <taxon>Spirotrichea</taxon>
        <taxon>Hypotrichia</taxon>
        <taxon>Euplotida</taxon>
        <taxon>Euplotidae</taxon>
        <taxon>Moneuplotes</taxon>
    </lineage>
</organism>
<protein>
    <submittedName>
        <fullName evidence="2">Uncharacterized protein</fullName>
    </submittedName>
</protein>
<dbReference type="Proteomes" id="UP001295684">
    <property type="component" value="Unassembled WGS sequence"/>
</dbReference>
<proteinExistence type="predicted"/>
<feature type="region of interest" description="Disordered" evidence="1">
    <location>
        <begin position="314"/>
        <end position="340"/>
    </location>
</feature>
<evidence type="ECO:0000256" key="1">
    <source>
        <dbReference type="SAM" id="MobiDB-lite"/>
    </source>
</evidence>
<dbReference type="PANTHER" id="PTHR11909">
    <property type="entry name" value="CASEIN KINASE-RELATED"/>
    <property type="match status" value="1"/>
</dbReference>
<accession>A0AAD1XG96</accession>
<dbReference type="InterPro" id="IPR011009">
    <property type="entry name" value="Kinase-like_dom_sf"/>
</dbReference>
<comment type="caution">
    <text evidence="2">The sequence shown here is derived from an EMBL/GenBank/DDBJ whole genome shotgun (WGS) entry which is preliminary data.</text>
</comment>
<feature type="compositionally biased region" description="Polar residues" evidence="1">
    <location>
        <begin position="314"/>
        <end position="327"/>
    </location>
</feature>
<sequence length="400" mass="45433">MSGHKLSGFYSGHKICGFTKNEMRNVLFFFENIEAFGYKIQKMHGLGYILGDFGPQNVCHLVANRITKTGVGPLPLIRLGAQITHPKGENDENFWFTSVNYDNSGIASVKDDLEAICYLLIYCINETLPWCSEHGQTMFPMSQSAKEIKAICITNELCYGLPSKIFRYLKYVKSLKPNTEPDYSKCWELLTEQFQSISFRNFLSTSGVWKMKMSDYPEVSKSKEFISYSSDKSLNPLCGKIISLKNKQNMNSSVNNECNLISKSKRVDGNKARRRYQGRKLSNKISSVPLNKLGPNPIAPRELIGSSIYQVPSKNSRCVSRHSGSISQDRRQKARRYGSSKPQLKNMKIFSVVSRCQSKHQSNSEILDEIDDLTILSAECVTARRVKVLNPHSSVFKRFY</sequence>
<evidence type="ECO:0000313" key="2">
    <source>
        <dbReference type="EMBL" id="CAI2370781.1"/>
    </source>
</evidence>
<dbReference type="EMBL" id="CAMPGE010011990">
    <property type="protein sequence ID" value="CAI2370781.1"/>
    <property type="molecule type" value="Genomic_DNA"/>
</dbReference>